<dbReference type="InterPro" id="IPR052054">
    <property type="entry name" value="Oxidative_DNA_repair_enzyme"/>
</dbReference>
<accession>A0A1J4MHZ0</accession>
<dbReference type="GO" id="GO:0006285">
    <property type="term" value="P:base-excision repair, AP site formation"/>
    <property type="evidence" value="ECO:0007669"/>
    <property type="project" value="TreeGrafter"/>
</dbReference>
<evidence type="ECO:0000259" key="7">
    <source>
        <dbReference type="Pfam" id="PF07934"/>
    </source>
</evidence>
<sequence length="385" mass="43779">MNQIKFESLNISKEELRISNCLPAGQSFSWRKVSNSSFVGILGHRVFELKELENDTLFRCLHDGCSQAIKDEQLDNKEIENIPLKKNRVIQDDEKVPVSNLDNSLLKKEGLGSISTFYCCKSTPNEHIRHYLNLDFNWENESKIAELENSIHSLSEAYINWNKADSCISSSPKGIRLLNIDPIEALFVGVITANNNISRITSIVKNIRRNFGTFLCNMSDSEIVSSDEIESKIDKDYQYFSFPSSLQILNNASEEILKEQCGVGYRAKSIILISKELNQMFKNDGLFVDYIKSLDYSKATLFLQRFHGIGQKVADFVLLSGFGFSAAVPVDTHILKYICKHMKCLNNSSSLSKNKYVMGAQFFRERFRLLPGWAQLVLFSSSVLK</sequence>
<dbReference type="RefSeq" id="XP_028874886.1">
    <property type="nucleotide sequence ID" value="XM_029020442.1"/>
</dbReference>
<evidence type="ECO:0000256" key="3">
    <source>
        <dbReference type="ARBA" id="ARBA00023204"/>
    </source>
</evidence>
<dbReference type="Pfam" id="PF07934">
    <property type="entry name" value="OGG_N"/>
    <property type="match status" value="1"/>
</dbReference>
<reference evidence="8 9" key="1">
    <citation type="submission" date="2016-10" db="EMBL/GenBank/DDBJ databases">
        <title>Reductive evolution of mitochondrial metabolism and differential evolution of invasion-related proteins in Cryptosporidium.</title>
        <authorList>
            <person name="Liu S."/>
            <person name="Roellig D.M."/>
            <person name="Guo Y."/>
            <person name="Li N."/>
            <person name="Frace M.A."/>
            <person name="Tang K."/>
            <person name="Zhang L."/>
            <person name="Feng Y."/>
            <person name="Xiao L."/>
        </authorList>
    </citation>
    <scope>NUCLEOTIDE SEQUENCE [LARGE SCALE GENOMIC DNA]</scope>
    <source>
        <strain evidence="8">39726</strain>
    </source>
</reference>
<evidence type="ECO:0000313" key="9">
    <source>
        <dbReference type="Proteomes" id="UP000186176"/>
    </source>
</evidence>
<dbReference type="Gene3D" id="1.10.340.30">
    <property type="entry name" value="Hypothetical protein, domain 2"/>
    <property type="match status" value="1"/>
</dbReference>
<dbReference type="GO" id="GO:0003684">
    <property type="term" value="F:damaged DNA binding"/>
    <property type="evidence" value="ECO:0007669"/>
    <property type="project" value="InterPro"/>
</dbReference>
<dbReference type="PANTHER" id="PTHR10242">
    <property type="entry name" value="8-OXOGUANINE DNA GLYCOSYLASE"/>
    <property type="match status" value="1"/>
</dbReference>
<evidence type="ECO:0000256" key="1">
    <source>
        <dbReference type="ARBA" id="ARBA00022763"/>
    </source>
</evidence>
<dbReference type="Gene3D" id="1.10.1670.10">
    <property type="entry name" value="Helix-hairpin-Helix base-excision DNA repair enzymes (C-terminal)"/>
    <property type="match status" value="1"/>
</dbReference>
<comment type="caution">
    <text evidence="8">The sequence shown here is derived from an EMBL/GenBank/DDBJ whole genome shotgun (WGS) entry which is preliminary data.</text>
</comment>
<feature type="domain" description="8-oxoguanine DNA glycosylase N-terminal" evidence="7">
    <location>
        <begin position="9"/>
        <end position="186"/>
    </location>
</feature>
<protein>
    <submittedName>
        <fullName evidence="8">8-oxoguanine DNA glycosylase</fullName>
    </submittedName>
</protein>
<name>A0A1J4MHZ0_9CRYT</name>
<dbReference type="Gene3D" id="3.30.310.40">
    <property type="match status" value="1"/>
</dbReference>
<evidence type="ECO:0000256" key="4">
    <source>
        <dbReference type="ARBA" id="ARBA00023239"/>
    </source>
</evidence>
<keyword evidence="1" id="KW-0227">DNA damage</keyword>
<dbReference type="VEuPathDB" id="CryptoDB:cubi_03429"/>
<dbReference type="InterPro" id="IPR012904">
    <property type="entry name" value="OGG_N"/>
</dbReference>
<keyword evidence="9" id="KW-1185">Reference proteome</keyword>
<dbReference type="GO" id="GO:0006289">
    <property type="term" value="P:nucleotide-excision repair"/>
    <property type="evidence" value="ECO:0007669"/>
    <property type="project" value="InterPro"/>
</dbReference>
<dbReference type="PANTHER" id="PTHR10242:SF2">
    <property type="entry name" value="N-GLYCOSYLASE_DNA LYASE"/>
    <property type="match status" value="1"/>
</dbReference>
<dbReference type="InterPro" id="IPR011257">
    <property type="entry name" value="DNA_glycosylase"/>
</dbReference>
<keyword evidence="5" id="KW-0511">Multifunctional enzyme</keyword>
<evidence type="ECO:0000313" key="8">
    <source>
        <dbReference type="EMBL" id="OII73631.1"/>
    </source>
</evidence>
<evidence type="ECO:0000256" key="5">
    <source>
        <dbReference type="ARBA" id="ARBA00023268"/>
    </source>
</evidence>
<dbReference type="InterPro" id="IPR023170">
    <property type="entry name" value="HhH_base_excis_C"/>
</dbReference>
<keyword evidence="4" id="KW-0456">Lyase</keyword>
<keyword evidence="2" id="KW-0378">Hydrolase</keyword>
<dbReference type="GO" id="GO:0034039">
    <property type="term" value="F:8-oxo-7,8-dihydroguanine DNA N-glycosylase activity"/>
    <property type="evidence" value="ECO:0007669"/>
    <property type="project" value="TreeGrafter"/>
</dbReference>
<dbReference type="EMBL" id="LRBP01000014">
    <property type="protein sequence ID" value="OII73631.1"/>
    <property type="molecule type" value="Genomic_DNA"/>
</dbReference>
<dbReference type="Proteomes" id="UP000186176">
    <property type="component" value="Unassembled WGS sequence"/>
</dbReference>
<gene>
    <name evidence="8" type="ORF">cubi_03429</name>
</gene>
<dbReference type="GeneID" id="39980221"/>
<organism evidence="8 9">
    <name type="scientific">Cryptosporidium ubiquitum</name>
    <dbReference type="NCBI Taxonomy" id="857276"/>
    <lineage>
        <taxon>Eukaryota</taxon>
        <taxon>Sar</taxon>
        <taxon>Alveolata</taxon>
        <taxon>Apicomplexa</taxon>
        <taxon>Conoidasida</taxon>
        <taxon>Coccidia</taxon>
        <taxon>Eucoccidiorida</taxon>
        <taxon>Eimeriorina</taxon>
        <taxon>Cryptosporidiidae</taxon>
        <taxon>Cryptosporidium</taxon>
    </lineage>
</organism>
<evidence type="ECO:0000256" key="2">
    <source>
        <dbReference type="ARBA" id="ARBA00022801"/>
    </source>
</evidence>
<dbReference type="SUPFAM" id="SSF55945">
    <property type="entry name" value="TATA-box binding protein-like"/>
    <property type="match status" value="1"/>
</dbReference>
<proteinExistence type="predicted"/>
<dbReference type="AlphaFoldDB" id="A0A1J4MHZ0"/>
<evidence type="ECO:0000256" key="6">
    <source>
        <dbReference type="ARBA" id="ARBA00023295"/>
    </source>
</evidence>
<dbReference type="GO" id="GO:0005634">
    <property type="term" value="C:nucleus"/>
    <property type="evidence" value="ECO:0007669"/>
    <property type="project" value="TreeGrafter"/>
</dbReference>
<keyword evidence="3" id="KW-0234">DNA repair</keyword>
<dbReference type="SUPFAM" id="SSF48150">
    <property type="entry name" value="DNA-glycosylase"/>
    <property type="match status" value="1"/>
</dbReference>
<keyword evidence="6" id="KW-0326">Glycosidase</keyword>
<dbReference type="GO" id="GO:0016829">
    <property type="term" value="F:lyase activity"/>
    <property type="evidence" value="ECO:0007669"/>
    <property type="project" value="UniProtKB-KW"/>
</dbReference>
<dbReference type="OrthoDB" id="238681at2759"/>